<sequence length="177" mass="19606">MTSSTSKWDALQKRLDGMPKPTKSLTLCADPDIQDRYLTAKKQHTGAVDYQKSFPEGADEEAKALVDKQVREASAELDAAQKAYKANSVTLTFQALERGQLEELQAEHPATEEDEELGRDFHFDTFAPALISAANADGMPLEYATHAMKTWSLADSQDLWNAAWSVQQTRRSDLGKG</sequence>
<dbReference type="EMBL" id="CP134214">
    <property type="protein sequence ID" value="WND24116.1"/>
    <property type="molecule type" value="Genomic_DNA"/>
</dbReference>
<dbReference type="Proteomes" id="UP001249394">
    <property type="component" value="Plasmid punmamed1"/>
</dbReference>
<evidence type="ECO:0000256" key="1">
    <source>
        <dbReference type="SAM" id="MobiDB-lite"/>
    </source>
</evidence>
<evidence type="ECO:0000313" key="3">
    <source>
        <dbReference type="Proteomes" id="UP001249394"/>
    </source>
</evidence>
<protein>
    <submittedName>
        <fullName evidence="2">Uncharacterized protein</fullName>
    </submittedName>
</protein>
<reference evidence="2 3" key="1">
    <citation type="submission" date="2023-09" db="EMBL/GenBank/DDBJ databases">
        <title>The genome sequence of Streptomyces anthocyanicus.</title>
        <authorList>
            <person name="Mo P."/>
        </authorList>
    </citation>
    <scope>NUCLEOTIDE SEQUENCE [LARGE SCALE GENOMIC DNA]</scope>
    <source>
        <strain evidence="2 3">JCM 4387</strain>
        <plasmid evidence="2 3">punmamed1</plasmid>
    </source>
</reference>
<keyword evidence="3" id="KW-1185">Reference proteome</keyword>
<evidence type="ECO:0000313" key="2">
    <source>
        <dbReference type="EMBL" id="WND24116.1"/>
    </source>
</evidence>
<accession>A0ABY9UPI9</accession>
<proteinExistence type="predicted"/>
<gene>
    <name evidence="2" type="ORF">RI060_43125</name>
</gene>
<name>A0ABY9UPI9_STRVL</name>
<organism evidence="2 3">
    <name type="scientific">Streptomyces violaceus</name>
    <name type="common">Streptomyces venezuelae</name>
    <dbReference type="NCBI Taxonomy" id="1936"/>
    <lineage>
        <taxon>Bacteria</taxon>
        <taxon>Bacillati</taxon>
        <taxon>Actinomycetota</taxon>
        <taxon>Actinomycetes</taxon>
        <taxon>Kitasatosporales</taxon>
        <taxon>Streptomycetaceae</taxon>
        <taxon>Streptomyces</taxon>
    </lineage>
</organism>
<feature type="region of interest" description="Disordered" evidence="1">
    <location>
        <begin position="1"/>
        <end position="27"/>
    </location>
</feature>
<geneLocation type="plasmid" evidence="2 3">
    <name>punmamed1</name>
</geneLocation>
<keyword evidence="2" id="KW-0614">Plasmid</keyword>